<dbReference type="InterPro" id="IPR016160">
    <property type="entry name" value="Ald_DH_CS_CYS"/>
</dbReference>
<dbReference type="PROSITE" id="PS00687">
    <property type="entry name" value="ALDEHYDE_DEHYDR_GLU"/>
    <property type="match status" value="1"/>
</dbReference>
<keyword evidence="2 4" id="KW-0560">Oxidoreductase</keyword>
<dbReference type="FunFam" id="3.40.309.10:FF:000009">
    <property type="entry name" value="Aldehyde dehydrogenase A"/>
    <property type="match status" value="1"/>
</dbReference>
<dbReference type="FunFam" id="3.40.605.10:FF:000007">
    <property type="entry name" value="NAD/NADP-dependent betaine aldehyde dehydrogenase"/>
    <property type="match status" value="1"/>
</dbReference>
<proteinExistence type="inferred from homology"/>
<dbReference type="Gene3D" id="3.40.309.10">
    <property type="entry name" value="Aldehyde Dehydrogenase, Chain A, domain 2"/>
    <property type="match status" value="1"/>
</dbReference>
<evidence type="ECO:0000259" key="5">
    <source>
        <dbReference type="Pfam" id="PF00171"/>
    </source>
</evidence>
<sequence length="473" mass="50288">MTQTAPAYRMLIGGKLVDAAERFEVINPATEQAIASVPDASEDDLDAAVLAARQAFPGWSATPIEERRAVLAAIADAIAADAANLARLLTSEQGKPHADAESEVKGMSGYLKGIAALELPVEVVEETDKRRIEVRRVPIGVVGSIAAWNFPLSLAAFKIGPCLLTGNTLVLKPSPFTPLATLRVAELIADVVPAGVLNIISGSDRLGPWLTSHPGIDKISFTGSTATGKRIMESASHSLKRITLELGGNDPAIVLPDVDVAEIAPKLFWSAFGNNGQICVATKRIYVHKDVYEPLRDAIVEYAKTVQVGDGSQQGTQLGPINNRAQYDRVRAIIADSKAQGHDILTGGGDIEGPGFFIPVTIIDNPPEDSRIVREEQFGPVVPLLRFDDVDDAIARANDTAYGLGASVWGGDEDTATAVAERVSAGTVWVNESRNLTPLAPFGGHRQSGIGVEGGREGLMEYTLAKTYFLGKR</sequence>
<dbReference type="SUPFAM" id="SSF53720">
    <property type="entry name" value="ALDH-like"/>
    <property type="match status" value="1"/>
</dbReference>
<evidence type="ECO:0000313" key="6">
    <source>
        <dbReference type="EMBL" id="GGZ13984.1"/>
    </source>
</evidence>
<dbReference type="Gene3D" id="3.40.605.10">
    <property type="entry name" value="Aldehyde Dehydrogenase, Chain A, domain 1"/>
    <property type="match status" value="1"/>
</dbReference>
<dbReference type="InterPro" id="IPR029510">
    <property type="entry name" value="Ald_DH_CS_GLU"/>
</dbReference>
<dbReference type="PANTHER" id="PTHR11699">
    <property type="entry name" value="ALDEHYDE DEHYDROGENASE-RELATED"/>
    <property type="match status" value="1"/>
</dbReference>
<comment type="similarity">
    <text evidence="1 4">Belongs to the aldehyde dehydrogenase family.</text>
</comment>
<dbReference type="InterPro" id="IPR044086">
    <property type="entry name" value="LUC3-like"/>
</dbReference>
<dbReference type="GO" id="GO:0016620">
    <property type="term" value="F:oxidoreductase activity, acting on the aldehyde or oxo group of donors, NAD or NADP as acceptor"/>
    <property type="evidence" value="ECO:0007669"/>
    <property type="project" value="InterPro"/>
</dbReference>
<feature type="active site" evidence="3">
    <location>
        <position position="245"/>
    </location>
</feature>
<feature type="domain" description="Aldehyde dehydrogenase" evidence="5">
    <location>
        <begin position="20"/>
        <end position="467"/>
    </location>
</feature>
<evidence type="ECO:0000256" key="3">
    <source>
        <dbReference type="PROSITE-ProRule" id="PRU10007"/>
    </source>
</evidence>
<name>A0A918UJB0_9SPHN</name>
<accession>A0A918UJB0</accession>
<dbReference type="PROSITE" id="PS00070">
    <property type="entry name" value="ALDEHYDE_DEHYDR_CYS"/>
    <property type="match status" value="1"/>
</dbReference>
<dbReference type="RefSeq" id="WP_189622233.1">
    <property type="nucleotide sequence ID" value="NZ_BMZA01000017.1"/>
</dbReference>
<dbReference type="AlphaFoldDB" id="A0A918UJB0"/>
<evidence type="ECO:0000313" key="7">
    <source>
        <dbReference type="Proteomes" id="UP000648075"/>
    </source>
</evidence>
<organism evidence="6 7">
    <name type="scientific">Novosphingobium colocasiae</name>
    <dbReference type="NCBI Taxonomy" id="1256513"/>
    <lineage>
        <taxon>Bacteria</taxon>
        <taxon>Pseudomonadati</taxon>
        <taxon>Pseudomonadota</taxon>
        <taxon>Alphaproteobacteria</taxon>
        <taxon>Sphingomonadales</taxon>
        <taxon>Sphingomonadaceae</taxon>
        <taxon>Novosphingobium</taxon>
    </lineage>
</organism>
<dbReference type="InterPro" id="IPR016163">
    <property type="entry name" value="Ald_DH_C"/>
</dbReference>
<reference evidence="6" key="2">
    <citation type="submission" date="2020-09" db="EMBL/GenBank/DDBJ databases">
        <authorList>
            <person name="Sun Q."/>
            <person name="Kim S."/>
        </authorList>
    </citation>
    <scope>NUCLEOTIDE SEQUENCE</scope>
    <source>
        <strain evidence="6">KCTC 32255</strain>
    </source>
</reference>
<evidence type="ECO:0000256" key="1">
    <source>
        <dbReference type="ARBA" id="ARBA00009986"/>
    </source>
</evidence>
<reference evidence="6" key="1">
    <citation type="journal article" date="2014" name="Int. J. Syst. Evol. Microbiol.">
        <title>Complete genome sequence of Corynebacterium casei LMG S-19264T (=DSM 44701T), isolated from a smear-ripened cheese.</title>
        <authorList>
            <consortium name="US DOE Joint Genome Institute (JGI-PGF)"/>
            <person name="Walter F."/>
            <person name="Albersmeier A."/>
            <person name="Kalinowski J."/>
            <person name="Ruckert C."/>
        </authorList>
    </citation>
    <scope>NUCLEOTIDE SEQUENCE</scope>
    <source>
        <strain evidence="6">KCTC 32255</strain>
    </source>
</reference>
<comment type="caution">
    <text evidence="6">The sequence shown here is derived from an EMBL/GenBank/DDBJ whole genome shotgun (WGS) entry which is preliminary data.</text>
</comment>
<dbReference type="Proteomes" id="UP000648075">
    <property type="component" value="Unassembled WGS sequence"/>
</dbReference>
<protein>
    <submittedName>
        <fullName evidence="6">Aldehyde dehydrogenase</fullName>
    </submittedName>
</protein>
<evidence type="ECO:0000256" key="4">
    <source>
        <dbReference type="RuleBase" id="RU003345"/>
    </source>
</evidence>
<dbReference type="InterPro" id="IPR016161">
    <property type="entry name" value="Ald_DH/histidinol_DH"/>
</dbReference>
<dbReference type="EMBL" id="BMZA01000017">
    <property type="protein sequence ID" value="GGZ13984.1"/>
    <property type="molecule type" value="Genomic_DNA"/>
</dbReference>
<dbReference type="Pfam" id="PF00171">
    <property type="entry name" value="Aldedh"/>
    <property type="match status" value="1"/>
</dbReference>
<keyword evidence="7" id="KW-1185">Reference proteome</keyword>
<dbReference type="CDD" id="cd07106">
    <property type="entry name" value="ALDH_AldA-AAD23400"/>
    <property type="match status" value="1"/>
</dbReference>
<evidence type="ECO:0000256" key="2">
    <source>
        <dbReference type="ARBA" id="ARBA00023002"/>
    </source>
</evidence>
<gene>
    <name evidence="6" type="ORF">GCM10011614_31290</name>
</gene>
<dbReference type="InterPro" id="IPR016162">
    <property type="entry name" value="Ald_DH_N"/>
</dbReference>
<dbReference type="InterPro" id="IPR015590">
    <property type="entry name" value="Aldehyde_DH_dom"/>
</dbReference>